<gene>
    <name evidence="1" type="ORF">MLD38_036768</name>
</gene>
<accession>A0ACB9LKS2</accession>
<protein>
    <submittedName>
        <fullName evidence="1">Uncharacterized protein</fullName>
    </submittedName>
</protein>
<keyword evidence="2" id="KW-1185">Reference proteome</keyword>
<organism evidence="1 2">
    <name type="scientific">Melastoma candidum</name>
    <dbReference type="NCBI Taxonomy" id="119954"/>
    <lineage>
        <taxon>Eukaryota</taxon>
        <taxon>Viridiplantae</taxon>
        <taxon>Streptophyta</taxon>
        <taxon>Embryophyta</taxon>
        <taxon>Tracheophyta</taxon>
        <taxon>Spermatophyta</taxon>
        <taxon>Magnoliopsida</taxon>
        <taxon>eudicotyledons</taxon>
        <taxon>Gunneridae</taxon>
        <taxon>Pentapetalae</taxon>
        <taxon>rosids</taxon>
        <taxon>malvids</taxon>
        <taxon>Myrtales</taxon>
        <taxon>Melastomataceae</taxon>
        <taxon>Melastomatoideae</taxon>
        <taxon>Melastomateae</taxon>
        <taxon>Melastoma</taxon>
    </lineage>
</organism>
<evidence type="ECO:0000313" key="2">
    <source>
        <dbReference type="Proteomes" id="UP001057402"/>
    </source>
</evidence>
<comment type="caution">
    <text evidence="1">The sequence shown here is derived from an EMBL/GenBank/DDBJ whole genome shotgun (WGS) entry which is preliminary data.</text>
</comment>
<dbReference type="EMBL" id="CM042890">
    <property type="protein sequence ID" value="KAI4311904.1"/>
    <property type="molecule type" value="Genomic_DNA"/>
</dbReference>
<proteinExistence type="predicted"/>
<evidence type="ECO:0000313" key="1">
    <source>
        <dbReference type="EMBL" id="KAI4311904.1"/>
    </source>
</evidence>
<sequence length="116" mass="12994">MLLMAGFITGIVEYGFGSESNGMPALQGEITLISWRELERAICGSRVYIVVFSRNYASSAWCLRELDMMVDLHAGSNVGKKIILPIFYGADLADVKLQTELYRERSTHTRIDTGRT</sequence>
<reference evidence="2" key="1">
    <citation type="journal article" date="2023" name="Front. Plant Sci.">
        <title>Chromosomal-level genome assembly of Melastoma candidum provides insights into trichome evolution.</title>
        <authorList>
            <person name="Zhong Y."/>
            <person name="Wu W."/>
            <person name="Sun C."/>
            <person name="Zou P."/>
            <person name="Liu Y."/>
            <person name="Dai S."/>
            <person name="Zhou R."/>
        </authorList>
    </citation>
    <scope>NUCLEOTIDE SEQUENCE [LARGE SCALE GENOMIC DNA]</scope>
</reference>
<name>A0ACB9LKS2_9MYRT</name>
<dbReference type="Proteomes" id="UP001057402">
    <property type="component" value="Chromosome 11"/>
</dbReference>